<accession>A0A380S7M7</accession>
<sequence length="219" mass="25594">MFVCGQYQADKRPLKKFYFKDAPLFLINTIQRLMQNRICVVRGGVAYVIICNDNTYMLKDVDLLAYSSNVEKIKSALSSADEVYLNKNTFGNPVLTAFWKVEAEYYKIDILLVSNLPKLQIRLFRGCYFKVVCASYLWANRISKIAEKKKRNHTDEKTINHYMVAKNLSIHLLKEGLVVKKYLIEVKRKRKYVKSVLESLIDKKELMNFLKLIDSVMEL</sequence>
<protein>
    <submittedName>
        <fullName evidence="1">Uncharacterized protein</fullName>
    </submittedName>
</protein>
<reference evidence="1 2" key="1">
    <citation type="submission" date="2017-08" db="EMBL/GenBank/DDBJ databases">
        <authorList>
            <person name="de Groot N.N."/>
        </authorList>
    </citation>
    <scope>NUCLEOTIDE SEQUENCE [LARGE SCALE GENOMIC DNA]</scope>
    <source>
        <strain evidence="1 2">HM2</strain>
    </source>
</reference>
<gene>
    <name evidence="1" type="ORF">SAMN05661053_2224</name>
</gene>
<dbReference type="Proteomes" id="UP000255423">
    <property type="component" value="Unassembled WGS sequence"/>
</dbReference>
<name>A0A380S7M7_FIBSU</name>
<evidence type="ECO:0000313" key="1">
    <source>
        <dbReference type="EMBL" id="SUQ24810.1"/>
    </source>
</evidence>
<dbReference type="RefSeq" id="WP_109573192.1">
    <property type="nucleotide sequence ID" value="NZ_UHJL01000003.1"/>
</dbReference>
<evidence type="ECO:0000313" key="2">
    <source>
        <dbReference type="Proteomes" id="UP000255423"/>
    </source>
</evidence>
<dbReference type="AlphaFoldDB" id="A0A380S7M7"/>
<dbReference type="EMBL" id="UHJL01000003">
    <property type="protein sequence ID" value="SUQ24810.1"/>
    <property type="molecule type" value="Genomic_DNA"/>
</dbReference>
<proteinExistence type="predicted"/>
<organism evidence="1 2">
    <name type="scientific">Fibrobacter succinogenes</name>
    <name type="common">Bacteroides succinogenes</name>
    <dbReference type="NCBI Taxonomy" id="833"/>
    <lineage>
        <taxon>Bacteria</taxon>
        <taxon>Pseudomonadati</taxon>
        <taxon>Fibrobacterota</taxon>
        <taxon>Fibrobacteria</taxon>
        <taxon>Fibrobacterales</taxon>
        <taxon>Fibrobacteraceae</taxon>
        <taxon>Fibrobacter</taxon>
    </lineage>
</organism>